<sequence length="100" mass="11336">MLLRLRAAWLDPTDTARPLIAIALSCAEPDALRAWRAVKRLGLPPRAAETCLYLLLGLTQREIADRMNLSLNAVIYHRRRIYDQLGVNDRGELAGYCFEV</sequence>
<dbReference type="SUPFAM" id="SSF46894">
    <property type="entry name" value="C-terminal effector domain of the bipartite response regulators"/>
    <property type="match status" value="1"/>
</dbReference>
<evidence type="ECO:0000313" key="2">
    <source>
        <dbReference type="EMBL" id="OHT18560.1"/>
    </source>
</evidence>
<dbReference type="RefSeq" id="WP_070932189.1">
    <property type="nucleotide sequence ID" value="NZ_MIPT01000001.1"/>
</dbReference>
<dbReference type="Pfam" id="PF00196">
    <property type="entry name" value="GerE"/>
    <property type="match status" value="1"/>
</dbReference>
<dbReference type="GO" id="GO:0003677">
    <property type="term" value="F:DNA binding"/>
    <property type="evidence" value="ECO:0007669"/>
    <property type="project" value="InterPro"/>
</dbReference>
<gene>
    <name evidence="2" type="ORF">BHE75_00534</name>
</gene>
<organism evidence="2 3">
    <name type="scientific">Edaphosphingomonas haloaromaticamans</name>
    <dbReference type="NCBI Taxonomy" id="653954"/>
    <lineage>
        <taxon>Bacteria</taxon>
        <taxon>Pseudomonadati</taxon>
        <taxon>Pseudomonadota</taxon>
        <taxon>Alphaproteobacteria</taxon>
        <taxon>Sphingomonadales</taxon>
        <taxon>Rhizorhabdaceae</taxon>
        <taxon>Edaphosphingomonas</taxon>
    </lineage>
</organism>
<comment type="caution">
    <text evidence="2">The sequence shown here is derived from an EMBL/GenBank/DDBJ whole genome shotgun (WGS) entry which is preliminary data.</text>
</comment>
<keyword evidence="3" id="KW-1185">Reference proteome</keyword>
<protein>
    <recommendedName>
        <fullName evidence="1">HTH luxR-type domain-containing protein</fullName>
    </recommendedName>
</protein>
<dbReference type="Gene3D" id="1.10.10.10">
    <property type="entry name" value="Winged helix-like DNA-binding domain superfamily/Winged helix DNA-binding domain"/>
    <property type="match status" value="1"/>
</dbReference>
<dbReference type="EMBL" id="MIPT01000001">
    <property type="protein sequence ID" value="OHT18560.1"/>
    <property type="molecule type" value="Genomic_DNA"/>
</dbReference>
<evidence type="ECO:0000259" key="1">
    <source>
        <dbReference type="SMART" id="SM00421"/>
    </source>
</evidence>
<dbReference type="InterPro" id="IPR016032">
    <property type="entry name" value="Sig_transdc_resp-reg_C-effctor"/>
</dbReference>
<dbReference type="InterPro" id="IPR000792">
    <property type="entry name" value="Tscrpt_reg_LuxR_C"/>
</dbReference>
<reference evidence="2 3" key="1">
    <citation type="submission" date="2016-09" db="EMBL/GenBank/DDBJ databases">
        <title>Metabolic pathway, cell adaptation mechanisms and a novel monoxygenase revealed through proteogenomic-transcription analysis of a Sphingomonas haloaromaticamans strain degrading the fungicide ortho-phenylphenol.</title>
        <authorList>
            <person name="Perruchon C."/>
            <person name="Papadopoulou E.S."/>
            <person name="Rousidou C."/>
            <person name="Vasileiadis S."/>
            <person name="Tanou G."/>
            <person name="Amoutzias G."/>
            <person name="Molassiotis A."/>
            <person name="Karpouzas D.G."/>
        </authorList>
    </citation>
    <scope>NUCLEOTIDE SEQUENCE [LARGE SCALE GENOMIC DNA]</scope>
    <source>
        <strain evidence="2 3">P3</strain>
    </source>
</reference>
<proteinExistence type="predicted"/>
<accession>A0A1S1HDJ8</accession>
<name>A0A1S1HDJ8_9SPHN</name>
<dbReference type="SMART" id="SM00421">
    <property type="entry name" value="HTH_LUXR"/>
    <property type="match status" value="1"/>
</dbReference>
<dbReference type="Proteomes" id="UP000179467">
    <property type="component" value="Unassembled WGS sequence"/>
</dbReference>
<feature type="domain" description="HTH luxR-type" evidence="1">
    <location>
        <begin position="40"/>
        <end position="97"/>
    </location>
</feature>
<evidence type="ECO:0000313" key="3">
    <source>
        <dbReference type="Proteomes" id="UP000179467"/>
    </source>
</evidence>
<dbReference type="AlphaFoldDB" id="A0A1S1HDJ8"/>
<dbReference type="GO" id="GO:0006355">
    <property type="term" value="P:regulation of DNA-templated transcription"/>
    <property type="evidence" value="ECO:0007669"/>
    <property type="project" value="InterPro"/>
</dbReference>
<dbReference type="InterPro" id="IPR036388">
    <property type="entry name" value="WH-like_DNA-bd_sf"/>
</dbReference>